<keyword evidence="1" id="KW-0175">Coiled coil</keyword>
<comment type="caution">
    <text evidence="3">The sequence shown here is derived from an EMBL/GenBank/DDBJ whole genome shotgun (WGS) entry which is preliminary data.</text>
</comment>
<dbReference type="Proteomes" id="UP000567179">
    <property type="component" value="Unassembled WGS sequence"/>
</dbReference>
<protein>
    <submittedName>
        <fullName evidence="3">Uncharacterized protein</fullName>
    </submittedName>
</protein>
<gene>
    <name evidence="3" type="ORF">D9619_007520</name>
</gene>
<dbReference type="AlphaFoldDB" id="A0A8H5B1N9"/>
<proteinExistence type="predicted"/>
<feature type="coiled-coil region" evidence="1">
    <location>
        <begin position="96"/>
        <end position="162"/>
    </location>
</feature>
<feature type="compositionally biased region" description="Polar residues" evidence="2">
    <location>
        <begin position="26"/>
        <end position="36"/>
    </location>
</feature>
<feature type="compositionally biased region" description="Polar residues" evidence="2">
    <location>
        <begin position="45"/>
        <end position="58"/>
    </location>
</feature>
<name>A0A8H5B1N9_9AGAR</name>
<dbReference type="EMBL" id="JAACJJ010000043">
    <property type="protein sequence ID" value="KAF5315125.1"/>
    <property type="molecule type" value="Genomic_DNA"/>
</dbReference>
<sequence>MVLVTLNHHYHRLTLLHSMANSYTAPLRPQSKTIPQTGPPAAPRKSTTNENTLIQQPSPGARQNRVHGPQARANPQATPTSRPVEPLQRNIVNLDIDSIEKQMQLLRDQLAQAKEHEENLFRERTRDDDNLAEKLAATQASLERALALNVELNERLQAVQASGANEHIDKDVEDKSITRPKGNAGQHFSIQVEMKLASSKSKMSIYKGIQRCLRELAIRSGMNWELAWADIPSEEKVKLYRTARKQHPYLSKFRNDWATEEIVKQFFKNKRKNHYRNGWLAVPERYAHMADVSSKRNPAGSRTKTARKVFDERQRKRDQQRHREEVAALEDDAHEDEEMADGEDNEDGGEDEGEAGNDGDIYA</sequence>
<feature type="compositionally biased region" description="Acidic residues" evidence="2">
    <location>
        <begin position="327"/>
        <end position="357"/>
    </location>
</feature>
<feature type="region of interest" description="Disordered" evidence="2">
    <location>
        <begin position="26"/>
        <end position="84"/>
    </location>
</feature>
<keyword evidence="4" id="KW-1185">Reference proteome</keyword>
<feature type="compositionally biased region" description="Basic and acidic residues" evidence="2">
    <location>
        <begin position="308"/>
        <end position="326"/>
    </location>
</feature>
<accession>A0A8H5B1N9</accession>
<evidence type="ECO:0000313" key="3">
    <source>
        <dbReference type="EMBL" id="KAF5315125.1"/>
    </source>
</evidence>
<reference evidence="3 4" key="1">
    <citation type="journal article" date="2020" name="ISME J.">
        <title>Uncovering the hidden diversity of litter-decomposition mechanisms in mushroom-forming fungi.</title>
        <authorList>
            <person name="Floudas D."/>
            <person name="Bentzer J."/>
            <person name="Ahren D."/>
            <person name="Johansson T."/>
            <person name="Persson P."/>
            <person name="Tunlid A."/>
        </authorList>
    </citation>
    <scope>NUCLEOTIDE SEQUENCE [LARGE SCALE GENOMIC DNA]</scope>
    <source>
        <strain evidence="3 4">CBS 101986</strain>
    </source>
</reference>
<dbReference type="OrthoDB" id="2755069at2759"/>
<feature type="region of interest" description="Disordered" evidence="2">
    <location>
        <begin position="291"/>
        <end position="363"/>
    </location>
</feature>
<evidence type="ECO:0000256" key="1">
    <source>
        <dbReference type="SAM" id="Coils"/>
    </source>
</evidence>
<evidence type="ECO:0000313" key="4">
    <source>
        <dbReference type="Proteomes" id="UP000567179"/>
    </source>
</evidence>
<organism evidence="3 4">
    <name type="scientific">Psilocybe cf. subviscida</name>
    <dbReference type="NCBI Taxonomy" id="2480587"/>
    <lineage>
        <taxon>Eukaryota</taxon>
        <taxon>Fungi</taxon>
        <taxon>Dikarya</taxon>
        <taxon>Basidiomycota</taxon>
        <taxon>Agaricomycotina</taxon>
        <taxon>Agaricomycetes</taxon>
        <taxon>Agaricomycetidae</taxon>
        <taxon>Agaricales</taxon>
        <taxon>Agaricineae</taxon>
        <taxon>Strophariaceae</taxon>
        <taxon>Psilocybe</taxon>
    </lineage>
</organism>
<evidence type="ECO:0000256" key="2">
    <source>
        <dbReference type="SAM" id="MobiDB-lite"/>
    </source>
</evidence>